<protein>
    <submittedName>
        <fullName evidence="1">Uncharacterized protein</fullName>
    </submittedName>
</protein>
<proteinExistence type="predicted"/>
<sequence length="59" mass="6423">MAPSCTITDASALRSRITTLLRRRQSSTIRGRLMLQALTIIDTNGHQARLPKAVDTTSG</sequence>
<gene>
    <name evidence="1" type="ORF">E2562_004968</name>
</gene>
<comment type="caution">
    <text evidence="1">The sequence shown here is derived from an EMBL/GenBank/DDBJ whole genome shotgun (WGS) entry which is preliminary data.</text>
</comment>
<dbReference type="EMBL" id="SPHZ02000010">
    <property type="protein sequence ID" value="KAF0894979.1"/>
    <property type="molecule type" value="Genomic_DNA"/>
</dbReference>
<reference evidence="1 2" key="1">
    <citation type="submission" date="2019-11" db="EMBL/GenBank/DDBJ databases">
        <title>Whole genome sequence of Oryza granulata.</title>
        <authorList>
            <person name="Li W."/>
        </authorList>
    </citation>
    <scope>NUCLEOTIDE SEQUENCE [LARGE SCALE GENOMIC DNA]</scope>
    <source>
        <strain evidence="2">cv. Menghai</strain>
        <tissue evidence="1">Leaf</tissue>
    </source>
</reference>
<evidence type="ECO:0000313" key="1">
    <source>
        <dbReference type="EMBL" id="KAF0894979.1"/>
    </source>
</evidence>
<dbReference type="Proteomes" id="UP000479710">
    <property type="component" value="Unassembled WGS sequence"/>
</dbReference>
<name>A0A6G1C415_9ORYZ</name>
<organism evidence="1 2">
    <name type="scientific">Oryza meyeriana var. granulata</name>
    <dbReference type="NCBI Taxonomy" id="110450"/>
    <lineage>
        <taxon>Eukaryota</taxon>
        <taxon>Viridiplantae</taxon>
        <taxon>Streptophyta</taxon>
        <taxon>Embryophyta</taxon>
        <taxon>Tracheophyta</taxon>
        <taxon>Spermatophyta</taxon>
        <taxon>Magnoliopsida</taxon>
        <taxon>Liliopsida</taxon>
        <taxon>Poales</taxon>
        <taxon>Poaceae</taxon>
        <taxon>BOP clade</taxon>
        <taxon>Oryzoideae</taxon>
        <taxon>Oryzeae</taxon>
        <taxon>Oryzinae</taxon>
        <taxon>Oryza</taxon>
        <taxon>Oryza meyeriana</taxon>
    </lineage>
</organism>
<keyword evidence="2" id="KW-1185">Reference proteome</keyword>
<accession>A0A6G1C415</accession>
<evidence type="ECO:0000313" key="2">
    <source>
        <dbReference type="Proteomes" id="UP000479710"/>
    </source>
</evidence>
<dbReference type="AlphaFoldDB" id="A0A6G1C415"/>